<dbReference type="Pfam" id="PF08305">
    <property type="entry name" value="NPCBM"/>
    <property type="match status" value="1"/>
</dbReference>
<dbReference type="InterPro" id="IPR013222">
    <property type="entry name" value="Glyco_hyd_98_carb-bd"/>
</dbReference>
<keyword evidence="6" id="KW-1185">Reference proteome</keyword>
<evidence type="ECO:0000313" key="6">
    <source>
        <dbReference type="Proteomes" id="UP000619376"/>
    </source>
</evidence>
<reference evidence="6" key="2">
    <citation type="journal article" date="2019" name="Int. J. Syst. Evol. Microbiol.">
        <title>The Global Catalogue of Microorganisms (GCM) 10K type strain sequencing project: providing services to taxonomists for standard genome sequencing and annotation.</title>
        <authorList>
            <consortium name="The Broad Institute Genomics Platform"/>
            <consortium name="The Broad Institute Genome Sequencing Center for Infectious Disease"/>
            <person name="Wu L."/>
            <person name="Ma J."/>
        </authorList>
    </citation>
    <scope>NUCLEOTIDE SEQUENCE [LARGE SCALE GENOMIC DNA]</scope>
    <source>
        <strain evidence="6">CGMCC 1.18437</strain>
    </source>
</reference>
<dbReference type="RefSeq" id="WP_184110338.1">
    <property type="nucleotide sequence ID" value="NZ_BNAJ01000003.1"/>
</dbReference>
<dbReference type="InterPro" id="IPR011050">
    <property type="entry name" value="Pectin_lyase_fold/virulence"/>
</dbReference>
<dbReference type="EMBL" id="BNAJ01000003">
    <property type="protein sequence ID" value="GHF41100.1"/>
    <property type="molecule type" value="Genomic_DNA"/>
</dbReference>
<comment type="caution">
    <text evidence="4">The sequence shown here is derived from an EMBL/GenBank/DDBJ whole genome shotgun (WGS) entry which is preliminary data.</text>
</comment>
<dbReference type="Gene3D" id="2.60.120.1060">
    <property type="entry name" value="NPCBM/NEW2 domain"/>
    <property type="match status" value="1"/>
</dbReference>
<evidence type="ECO:0000313" key="5">
    <source>
        <dbReference type="Proteomes" id="UP000539473"/>
    </source>
</evidence>
<dbReference type="SUPFAM" id="SSF51126">
    <property type="entry name" value="Pectin lyase-like"/>
    <property type="match status" value="1"/>
</dbReference>
<dbReference type="EMBL" id="JACHFK010000003">
    <property type="protein sequence ID" value="MBB5376061.1"/>
    <property type="molecule type" value="Genomic_DNA"/>
</dbReference>
<evidence type="ECO:0000313" key="4">
    <source>
        <dbReference type="EMBL" id="MBB5376061.1"/>
    </source>
</evidence>
<name>A0A7W8KDD0_9DEIO</name>
<dbReference type="InterPro" id="IPR038637">
    <property type="entry name" value="NPCBM_sf"/>
</dbReference>
<keyword evidence="1" id="KW-0732">Signal</keyword>
<dbReference type="SMART" id="SM00776">
    <property type="entry name" value="NPCBM"/>
    <property type="match status" value="1"/>
</dbReference>
<evidence type="ECO:0000256" key="1">
    <source>
        <dbReference type="SAM" id="SignalP"/>
    </source>
</evidence>
<feature type="signal peptide" evidence="1">
    <location>
        <begin position="1"/>
        <end position="20"/>
    </location>
</feature>
<dbReference type="Proteomes" id="UP000539473">
    <property type="component" value="Unassembled WGS sequence"/>
</dbReference>
<evidence type="ECO:0000259" key="2">
    <source>
        <dbReference type="SMART" id="SM00776"/>
    </source>
</evidence>
<dbReference type="Proteomes" id="UP000619376">
    <property type="component" value="Unassembled WGS sequence"/>
</dbReference>
<reference evidence="4 5" key="3">
    <citation type="submission" date="2020-08" db="EMBL/GenBank/DDBJ databases">
        <title>Genomic Encyclopedia of Type Strains, Phase IV (KMG-IV): sequencing the most valuable type-strain genomes for metagenomic binning, comparative biology and taxonomic classification.</title>
        <authorList>
            <person name="Goeker M."/>
        </authorList>
    </citation>
    <scope>NUCLEOTIDE SEQUENCE [LARGE SCALE GENOMIC DNA]</scope>
    <source>
        <strain evidence="4 5">DSM 27521</strain>
    </source>
</reference>
<dbReference type="AlphaFoldDB" id="A0A7W8KDD0"/>
<dbReference type="SUPFAM" id="SSF49785">
    <property type="entry name" value="Galactose-binding domain-like"/>
    <property type="match status" value="1"/>
</dbReference>
<proteinExistence type="predicted"/>
<organism evidence="4 5">
    <name type="scientific">Deinococcus metalli</name>
    <dbReference type="NCBI Taxonomy" id="1141878"/>
    <lineage>
        <taxon>Bacteria</taxon>
        <taxon>Thermotogati</taxon>
        <taxon>Deinococcota</taxon>
        <taxon>Deinococci</taxon>
        <taxon>Deinococcales</taxon>
        <taxon>Deinococcaceae</taxon>
        <taxon>Deinococcus</taxon>
    </lineage>
</organism>
<accession>A0A7W8KDD0</accession>
<gene>
    <name evidence="3" type="ORF">GCM10017781_17220</name>
    <name evidence="4" type="ORF">HNQ07_001518</name>
</gene>
<sequence>MKTRSALPHPALLAPGSALLLTLTACTLNGGRSGSADGFLTSQSMTAGTTVLSSVKPTGRATFGKDRSAGGAGLTVAGVAYPRGLGVSAPSTLEYNLGAQCRSFTAQVGIDDDSGASGAATFKVFVDGRPMFDSGSLRAGASKAVNVNVEGGETLQLVAEGAGGTHADWADAKVDGCVVYQAPIEVMPYGSGTLTITGNYRSDALDVPAIKISTTQPVVIKNCVVAGRGHLISTRMNGEFTVGSNVTVQNCRGYGLNPDERMGVPGRFLHIQAPASLTVQNDFMKGTSGIYIQGGENGTLGRLSIVRNRALNIDGRRSDGKGGWLIPGPSDTQDKFFRVQFVQLNAVRSTPDAEIAWNRVENEPGYSRVEDNISIYESSGTPGHPIRIHHNLIRGAYAYPADLEGYSGGGIITDGCVSRHVDIGNNTVLETSNHGIAIANGEAVAIHDNRVLGTGLLPDGRHAGGADNGIYVRWARNCSQLGVNLNSNTVTGNTVGFGQPTPGRPDQRSDLYIATTSQGKPLAQQSGNTRIAPLDESITRSNPDIITQAVTDWEGLLGSNGVTVGPE</sequence>
<dbReference type="InterPro" id="IPR008979">
    <property type="entry name" value="Galactose-bd-like_sf"/>
</dbReference>
<reference evidence="3" key="4">
    <citation type="submission" date="2024-05" db="EMBL/GenBank/DDBJ databases">
        <authorList>
            <person name="Sun Q."/>
            <person name="Zhou Y."/>
        </authorList>
    </citation>
    <scope>NUCLEOTIDE SEQUENCE</scope>
    <source>
        <strain evidence="3">CGMCC 1.18437</strain>
    </source>
</reference>
<feature type="chain" id="PRO_5031047623" description="Glycosyl hydrolase family 98 putative carbohydrate-binding module domain-containing protein" evidence="1">
    <location>
        <begin position="21"/>
        <end position="567"/>
    </location>
</feature>
<evidence type="ECO:0000313" key="3">
    <source>
        <dbReference type="EMBL" id="GHF41100.1"/>
    </source>
</evidence>
<feature type="domain" description="Glycosyl hydrolase family 98 putative carbohydrate-binding module" evidence="2">
    <location>
        <begin position="46"/>
        <end position="176"/>
    </location>
</feature>
<protein>
    <recommendedName>
        <fullName evidence="2">Glycosyl hydrolase family 98 putative carbohydrate-binding module domain-containing protein</fullName>
    </recommendedName>
</protein>
<reference evidence="3" key="1">
    <citation type="journal article" date="2014" name="Int. J. Syst. Evol. Microbiol.">
        <title>Complete genome of a new Firmicutes species belonging to the dominant human colonic microbiota ('Ruminococcus bicirculans') reveals two chromosomes and a selective capacity to utilize plant glucans.</title>
        <authorList>
            <consortium name="NISC Comparative Sequencing Program"/>
            <person name="Wegmann U."/>
            <person name="Louis P."/>
            <person name="Goesmann A."/>
            <person name="Henrissat B."/>
            <person name="Duncan S.H."/>
            <person name="Flint H.J."/>
        </authorList>
    </citation>
    <scope>NUCLEOTIDE SEQUENCE</scope>
    <source>
        <strain evidence="3">CGMCC 1.18437</strain>
    </source>
</reference>
<dbReference type="PROSITE" id="PS51257">
    <property type="entry name" value="PROKAR_LIPOPROTEIN"/>
    <property type="match status" value="1"/>
</dbReference>